<dbReference type="Proteomes" id="UP000650994">
    <property type="component" value="Unassembled WGS sequence"/>
</dbReference>
<keyword evidence="1" id="KW-0472">Membrane</keyword>
<dbReference type="Proteomes" id="UP000184120">
    <property type="component" value="Unassembled WGS sequence"/>
</dbReference>
<reference evidence="4" key="2">
    <citation type="submission" date="2016-11" db="EMBL/GenBank/DDBJ databases">
        <authorList>
            <person name="Varghese N."/>
            <person name="Submissions S."/>
        </authorList>
    </citation>
    <scope>NUCLEOTIDE SEQUENCE [LARGE SCALE GENOMIC DNA]</scope>
    <source>
        <strain evidence="4">DSM 27989</strain>
    </source>
</reference>
<keyword evidence="1" id="KW-1133">Transmembrane helix</keyword>
<name>A0A1M6YSS6_9FLAO</name>
<dbReference type="EMBL" id="BMFL01000001">
    <property type="protein sequence ID" value="GGE88306.1"/>
    <property type="molecule type" value="Genomic_DNA"/>
</dbReference>
<proteinExistence type="predicted"/>
<feature type="transmembrane region" description="Helical" evidence="1">
    <location>
        <begin position="26"/>
        <end position="46"/>
    </location>
</feature>
<reference evidence="3" key="3">
    <citation type="submission" date="2016-11" db="EMBL/GenBank/DDBJ databases">
        <authorList>
            <person name="Jaros S."/>
            <person name="Januszkiewicz K."/>
            <person name="Wedrychowicz H."/>
        </authorList>
    </citation>
    <scope>NUCLEOTIDE SEQUENCE [LARGE SCALE GENOMIC DNA]</scope>
    <source>
        <strain evidence="3">DSM 27989</strain>
    </source>
</reference>
<sequence>MGVITDLFFAIGDFCKWTFENLLSPIGVIFGWLFTFIGIALMGWWLNKLAKFGNDNEKKYDEI</sequence>
<evidence type="ECO:0000313" key="2">
    <source>
        <dbReference type="EMBL" id="GGE88306.1"/>
    </source>
</evidence>
<dbReference type="RefSeq" id="WP_072932110.1">
    <property type="nucleotide sequence ID" value="NZ_BMFL01000001.1"/>
</dbReference>
<evidence type="ECO:0000313" key="4">
    <source>
        <dbReference type="Proteomes" id="UP000184120"/>
    </source>
</evidence>
<evidence type="ECO:0000256" key="1">
    <source>
        <dbReference type="SAM" id="Phobius"/>
    </source>
</evidence>
<reference evidence="2" key="5">
    <citation type="submission" date="2024-05" db="EMBL/GenBank/DDBJ databases">
        <authorList>
            <person name="Sun Q."/>
            <person name="Zhou Y."/>
        </authorList>
    </citation>
    <scope>NUCLEOTIDE SEQUENCE</scope>
    <source>
        <strain evidence="2">CGMCC 1.12707</strain>
    </source>
</reference>
<protein>
    <submittedName>
        <fullName evidence="3">Uncharacterized protein</fullName>
    </submittedName>
</protein>
<reference evidence="5" key="4">
    <citation type="journal article" date="2019" name="Int. J. Syst. Evol. Microbiol.">
        <title>The Global Catalogue of Microorganisms (GCM) 10K type strain sequencing project: providing services to taxonomists for standard genome sequencing and annotation.</title>
        <authorList>
            <consortium name="The Broad Institute Genomics Platform"/>
            <consortium name="The Broad Institute Genome Sequencing Center for Infectious Disease"/>
            <person name="Wu L."/>
            <person name="Ma J."/>
        </authorList>
    </citation>
    <scope>NUCLEOTIDE SEQUENCE [LARGE SCALE GENOMIC DNA]</scope>
    <source>
        <strain evidence="5">CGMCC 1.12707</strain>
    </source>
</reference>
<evidence type="ECO:0000313" key="3">
    <source>
        <dbReference type="EMBL" id="SHL21364.1"/>
    </source>
</evidence>
<organism evidence="3 4">
    <name type="scientific">Chishuiella changwenlii</name>
    <dbReference type="NCBI Taxonomy" id="1434701"/>
    <lineage>
        <taxon>Bacteria</taxon>
        <taxon>Pseudomonadati</taxon>
        <taxon>Bacteroidota</taxon>
        <taxon>Flavobacteriia</taxon>
        <taxon>Flavobacteriales</taxon>
        <taxon>Weeksellaceae</taxon>
        <taxon>Chishuiella</taxon>
    </lineage>
</organism>
<evidence type="ECO:0000313" key="5">
    <source>
        <dbReference type="Proteomes" id="UP000650994"/>
    </source>
</evidence>
<dbReference type="OrthoDB" id="1449442at2"/>
<keyword evidence="5" id="KW-1185">Reference proteome</keyword>
<dbReference type="AlphaFoldDB" id="A0A1M6YSS6"/>
<gene>
    <name evidence="2" type="ORF">GCM10010984_02560</name>
    <name evidence="3" type="ORF">SAMN05443634_10726</name>
</gene>
<reference evidence="2" key="1">
    <citation type="journal article" date="2014" name="Int. J. Syst. Evol. Microbiol.">
        <title>Complete genome of a new Firmicutes species belonging to the dominant human colonic microbiota ('Ruminococcus bicirculans') reveals two chromosomes and a selective capacity to utilize plant glucans.</title>
        <authorList>
            <consortium name="NISC Comparative Sequencing Program"/>
            <person name="Wegmann U."/>
            <person name="Louis P."/>
            <person name="Goesmann A."/>
            <person name="Henrissat B."/>
            <person name="Duncan S.H."/>
            <person name="Flint H.J."/>
        </authorList>
    </citation>
    <scope>NUCLEOTIDE SEQUENCE</scope>
    <source>
        <strain evidence="2">CGMCC 1.12707</strain>
    </source>
</reference>
<keyword evidence="1" id="KW-0812">Transmembrane</keyword>
<accession>A0A1M6YSS6</accession>
<dbReference type="EMBL" id="FRBH01000007">
    <property type="protein sequence ID" value="SHL21364.1"/>
    <property type="molecule type" value="Genomic_DNA"/>
</dbReference>